<dbReference type="AlphaFoldDB" id="A0A3Q9QX77"/>
<keyword evidence="13" id="KW-1185">Reference proteome</keyword>
<evidence type="ECO:0000256" key="5">
    <source>
        <dbReference type="ARBA" id="ARBA00022695"/>
    </source>
</evidence>
<organism evidence="12 13">
    <name type="scientific">Neobacillus mesonae</name>
    <dbReference type="NCBI Taxonomy" id="1193713"/>
    <lineage>
        <taxon>Bacteria</taxon>
        <taxon>Bacillati</taxon>
        <taxon>Bacillota</taxon>
        <taxon>Bacilli</taxon>
        <taxon>Bacillales</taxon>
        <taxon>Bacillaceae</taxon>
        <taxon>Neobacillus</taxon>
    </lineage>
</organism>
<dbReference type="SUPFAM" id="SSF52374">
    <property type="entry name" value="Nucleotidylyl transferase"/>
    <property type="match status" value="1"/>
</dbReference>
<dbReference type="UniPathway" id="UPA00253">
    <property type="reaction ID" value="UER00332"/>
</dbReference>
<dbReference type="NCBIfam" id="NF000840">
    <property type="entry name" value="PRK00071.1-3"/>
    <property type="match status" value="1"/>
</dbReference>
<dbReference type="GO" id="GO:0004515">
    <property type="term" value="F:nicotinate-nucleotide adenylyltransferase activity"/>
    <property type="evidence" value="ECO:0007669"/>
    <property type="project" value="UniProtKB-UniRule"/>
</dbReference>
<accession>A0A3Q9QX77</accession>
<evidence type="ECO:0000256" key="8">
    <source>
        <dbReference type="ARBA" id="ARBA00023027"/>
    </source>
</evidence>
<keyword evidence="4 10" id="KW-0808">Transferase</keyword>
<dbReference type="InterPro" id="IPR014729">
    <property type="entry name" value="Rossmann-like_a/b/a_fold"/>
</dbReference>
<evidence type="ECO:0000256" key="6">
    <source>
        <dbReference type="ARBA" id="ARBA00022741"/>
    </source>
</evidence>
<evidence type="ECO:0000256" key="4">
    <source>
        <dbReference type="ARBA" id="ARBA00022679"/>
    </source>
</evidence>
<feature type="domain" description="Cytidyltransferase-like" evidence="11">
    <location>
        <begin position="6"/>
        <end position="162"/>
    </location>
</feature>
<evidence type="ECO:0000256" key="10">
    <source>
        <dbReference type="HAMAP-Rule" id="MF_00244"/>
    </source>
</evidence>
<dbReference type="CDD" id="cd02165">
    <property type="entry name" value="NMNAT"/>
    <property type="match status" value="1"/>
</dbReference>
<dbReference type="Gene3D" id="3.40.50.620">
    <property type="entry name" value="HUPs"/>
    <property type="match status" value="1"/>
</dbReference>
<evidence type="ECO:0000256" key="3">
    <source>
        <dbReference type="ARBA" id="ARBA00022642"/>
    </source>
</evidence>
<evidence type="ECO:0000259" key="11">
    <source>
        <dbReference type="Pfam" id="PF01467"/>
    </source>
</evidence>
<dbReference type="KEGG" id="nmk:CHR53_20215"/>
<dbReference type="STRING" id="1193713.GCA_001636315_00897"/>
<dbReference type="PANTHER" id="PTHR39321">
    <property type="entry name" value="NICOTINATE-NUCLEOTIDE ADENYLYLTRANSFERASE-RELATED"/>
    <property type="match status" value="1"/>
</dbReference>
<dbReference type="Pfam" id="PF01467">
    <property type="entry name" value="CTP_transf_like"/>
    <property type="match status" value="1"/>
</dbReference>
<comment type="function">
    <text evidence="1 10">Catalyzes the reversible adenylation of nicotinate mononucleotide (NaMN) to nicotinic acid adenine dinucleotide (NaAD).</text>
</comment>
<dbReference type="SMR" id="A0A3Q9QX77"/>
<comment type="pathway">
    <text evidence="2 10">Cofactor biosynthesis; NAD(+) biosynthesis; deamido-NAD(+) from nicotinate D-ribonucleotide: step 1/1.</text>
</comment>
<dbReference type="InterPro" id="IPR004821">
    <property type="entry name" value="Cyt_trans-like"/>
</dbReference>
<keyword evidence="8 10" id="KW-0520">NAD</keyword>
<dbReference type="PANTHER" id="PTHR39321:SF3">
    <property type="entry name" value="PHOSPHOPANTETHEINE ADENYLYLTRANSFERASE"/>
    <property type="match status" value="1"/>
</dbReference>
<dbReference type="EC" id="2.7.7.18" evidence="10"/>
<keyword evidence="7 10" id="KW-0067">ATP-binding</keyword>
<comment type="catalytic activity">
    <reaction evidence="9 10">
        <text>nicotinate beta-D-ribonucleotide + ATP + H(+) = deamido-NAD(+) + diphosphate</text>
        <dbReference type="Rhea" id="RHEA:22860"/>
        <dbReference type="ChEBI" id="CHEBI:15378"/>
        <dbReference type="ChEBI" id="CHEBI:30616"/>
        <dbReference type="ChEBI" id="CHEBI:33019"/>
        <dbReference type="ChEBI" id="CHEBI:57502"/>
        <dbReference type="ChEBI" id="CHEBI:58437"/>
        <dbReference type="EC" id="2.7.7.18"/>
    </reaction>
</comment>
<dbReference type="NCBIfam" id="TIGR00125">
    <property type="entry name" value="cyt_tran_rel"/>
    <property type="match status" value="1"/>
</dbReference>
<gene>
    <name evidence="10" type="primary">nadD</name>
    <name evidence="12" type="ORF">CHR53_20215</name>
</gene>
<keyword evidence="6 10" id="KW-0547">Nucleotide-binding</keyword>
<reference evidence="12 13" key="1">
    <citation type="submission" date="2017-07" db="EMBL/GenBank/DDBJ databases">
        <title>The complete genome sequence of Bacillus mesonae strain H20-5, an efficient strain improving plant abiotic stress resistance.</title>
        <authorList>
            <person name="Kim S.Y."/>
            <person name="Song H."/>
            <person name="Sang M.K."/>
            <person name="Weon H.-Y."/>
            <person name="Song J."/>
        </authorList>
    </citation>
    <scope>NUCLEOTIDE SEQUENCE [LARGE SCALE GENOMIC DNA]</scope>
    <source>
        <strain evidence="12 13">H20-5</strain>
    </source>
</reference>
<sequence>MKKVGILGGTFNPPHIGHLLIANVVLESLELDEIWFMPNHEPPHKKKPDSVKDQDRVKMLERAIRGNPSFRMQLIELEREGPSYTIDTMKLLNETYKDHQFFFIIGADMIEYLPNWHQIDELVKLVQFVGVKRPSYSHQTDYPVLYVDVPAIDVSSSMIRDRFKDGKTVKYLLPEDVISYIKENQLYGT</sequence>
<proteinExistence type="inferred from homology"/>
<protein>
    <recommendedName>
        <fullName evidence="10">Probable nicotinate-nucleotide adenylyltransferase</fullName>
        <ecNumber evidence="10">2.7.7.18</ecNumber>
    </recommendedName>
    <alternativeName>
        <fullName evidence="10">Deamido-NAD(+) diphosphorylase</fullName>
    </alternativeName>
    <alternativeName>
        <fullName evidence="10">Deamido-NAD(+) pyrophosphorylase</fullName>
    </alternativeName>
    <alternativeName>
        <fullName evidence="10">Nicotinate mononucleotide adenylyltransferase</fullName>
        <shortName evidence="10">NaMN adenylyltransferase</shortName>
    </alternativeName>
</protein>
<evidence type="ECO:0000256" key="1">
    <source>
        <dbReference type="ARBA" id="ARBA00002324"/>
    </source>
</evidence>
<dbReference type="GO" id="GO:0005524">
    <property type="term" value="F:ATP binding"/>
    <property type="evidence" value="ECO:0007669"/>
    <property type="project" value="UniProtKB-KW"/>
</dbReference>
<comment type="similarity">
    <text evidence="10">Belongs to the NadD family.</text>
</comment>
<dbReference type="RefSeq" id="WP_127488110.1">
    <property type="nucleotide sequence ID" value="NZ_CP022572.1"/>
</dbReference>
<dbReference type="Proteomes" id="UP000282892">
    <property type="component" value="Chromosome"/>
</dbReference>
<dbReference type="FunFam" id="3.40.50.620:FF:000079">
    <property type="entry name" value="Probable nicotinate-nucleotide adenylyltransferase"/>
    <property type="match status" value="1"/>
</dbReference>
<dbReference type="NCBIfam" id="TIGR00482">
    <property type="entry name" value="nicotinate (nicotinamide) nucleotide adenylyltransferase"/>
    <property type="match status" value="1"/>
</dbReference>
<evidence type="ECO:0000256" key="7">
    <source>
        <dbReference type="ARBA" id="ARBA00022840"/>
    </source>
</evidence>
<dbReference type="HAMAP" id="MF_00244">
    <property type="entry name" value="NaMN_adenylyltr"/>
    <property type="match status" value="1"/>
</dbReference>
<evidence type="ECO:0000313" key="12">
    <source>
        <dbReference type="EMBL" id="AZU63402.1"/>
    </source>
</evidence>
<dbReference type="OrthoDB" id="5295945at2"/>
<dbReference type="GO" id="GO:0009435">
    <property type="term" value="P:NAD+ biosynthetic process"/>
    <property type="evidence" value="ECO:0007669"/>
    <property type="project" value="UniProtKB-UniRule"/>
</dbReference>
<evidence type="ECO:0000313" key="13">
    <source>
        <dbReference type="Proteomes" id="UP000282892"/>
    </source>
</evidence>
<keyword evidence="3 10" id="KW-0662">Pyridine nucleotide biosynthesis</keyword>
<dbReference type="NCBIfam" id="NF000841">
    <property type="entry name" value="PRK00071.1-4"/>
    <property type="match status" value="1"/>
</dbReference>
<evidence type="ECO:0000256" key="9">
    <source>
        <dbReference type="ARBA" id="ARBA00048721"/>
    </source>
</evidence>
<name>A0A3Q9QX77_9BACI</name>
<evidence type="ECO:0000256" key="2">
    <source>
        <dbReference type="ARBA" id="ARBA00005019"/>
    </source>
</evidence>
<keyword evidence="5 10" id="KW-0548">Nucleotidyltransferase</keyword>
<dbReference type="EMBL" id="CP022572">
    <property type="protein sequence ID" value="AZU63402.1"/>
    <property type="molecule type" value="Genomic_DNA"/>
</dbReference>
<dbReference type="InterPro" id="IPR005248">
    <property type="entry name" value="NadD/NMNAT"/>
</dbReference>